<dbReference type="GeneID" id="26842672"/>
<keyword evidence="2" id="KW-0813">Transport</keyword>
<dbReference type="EMBL" id="LMYN01000250">
    <property type="protein sequence ID" value="KRZ98573.1"/>
    <property type="molecule type" value="Genomic_DNA"/>
</dbReference>
<dbReference type="Pfam" id="PF23274">
    <property type="entry name" value="DUF7077"/>
    <property type="match status" value="1"/>
</dbReference>
<dbReference type="PANTHER" id="PTHR13251">
    <property type="entry name" value="EPILEPSY HOLOPROSENCEPHALY CANDIDATE 1/TMEM1"/>
    <property type="match status" value="1"/>
</dbReference>
<evidence type="ECO:0000259" key="7">
    <source>
        <dbReference type="Pfam" id="PF23274"/>
    </source>
</evidence>
<comment type="subcellular location">
    <subcellularLocation>
        <location evidence="1">Golgi apparatus</location>
    </subcellularLocation>
</comment>
<dbReference type="InterPro" id="IPR055504">
    <property type="entry name" value="DUF7076"/>
</dbReference>
<evidence type="ECO:0000259" key="8">
    <source>
        <dbReference type="Pfam" id="PF23285"/>
    </source>
</evidence>
<dbReference type="Pfam" id="PF12584">
    <property type="entry name" value="TRAPPC10"/>
    <property type="match status" value="1"/>
</dbReference>
<dbReference type="Pfam" id="PF23285">
    <property type="entry name" value="DUF7078"/>
    <property type="match status" value="1"/>
</dbReference>
<dbReference type="Pfam" id="PF23273">
    <property type="entry name" value="DUF7076"/>
    <property type="match status" value="1"/>
</dbReference>
<dbReference type="InterPro" id="IPR045126">
    <property type="entry name" value="TRAPPC10/Trs130"/>
</dbReference>
<feature type="domain" description="DUF7077" evidence="7">
    <location>
        <begin position="749"/>
        <end position="852"/>
    </location>
</feature>
<dbReference type="AlphaFoldDB" id="A0A0V1PQP9"/>
<dbReference type="PANTHER" id="PTHR13251:SF3">
    <property type="entry name" value="TRAFFICKING PROTEIN PARTICLE COMPLEX SUBUNIT 10"/>
    <property type="match status" value="1"/>
</dbReference>
<dbReference type="Proteomes" id="UP000054251">
    <property type="component" value="Unassembled WGS sequence"/>
</dbReference>
<protein>
    <recommendedName>
        <fullName evidence="12">Trafficking protein particle complex II-specific subunit 130</fullName>
    </recommendedName>
</protein>
<feature type="domain" description="DUF7078" evidence="8">
    <location>
        <begin position="949"/>
        <end position="1036"/>
    </location>
</feature>
<feature type="domain" description="DUF7076" evidence="6">
    <location>
        <begin position="578"/>
        <end position="695"/>
    </location>
</feature>
<dbReference type="GO" id="GO:1990071">
    <property type="term" value="C:TRAPPII protein complex"/>
    <property type="evidence" value="ECO:0007669"/>
    <property type="project" value="InterPro"/>
</dbReference>
<evidence type="ECO:0000259" key="6">
    <source>
        <dbReference type="Pfam" id="PF23273"/>
    </source>
</evidence>
<dbReference type="OrthoDB" id="10256906at2759"/>
<evidence type="ECO:0000313" key="11">
    <source>
        <dbReference type="Proteomes" id="UP000054251"/>
    </source>
</evidence>
<evidence type="ECO:0000313" key="10">
    <source>
        <dbReference type="EMBL" id="KRZ98573.1"/>
    </source>
</evidence>
<dbReference type="InterPro" id="IPR055506">
    <property type="entry name" value="DUF7078"/>
</dbReference>
<dbReference type="InterPro" id="IPR055505">
    <property type="entry name" value="DUF7077"/>
</dbReference>
<dbReference type="InterPro" id="IPR056916">
    <property type="entry name" value="NTS_TR130"/>
</dbReference>
<keyword evidence="3" id="KW-0333">Golgi apparatus</keyword>
<evidence type="ECO:0000256" key="2">
    <source>
        <dbReference type="ARBA" id="ARBA00022448"/>
    </source>
</evidence>
<evidence type="ECO:0008006" key="12">
    <source>
        <dbReference type="Google" id="ProtNLM"/>
    </source>
</evidence>
<dbReference type="GO" id="GO:0034498">
    <property type="term" value="P:early endosome to Golgi transport"/>
    <property type="evidence" value="ECO:0007669"/>
    <property type="project" value="TreeGrafter"/>
</dbReference>
<sequence>MEIDDLNLRNPVLVGYYDPFNVYPLIKDELHSKLPLTNLHWKYNISKPLKSIPLLPVRFVEEVPKNTSMKGNDETYSRIMFIKYESLDTYRAQVRPLIKEWLKHLVSDSEVEWAIVLFMGSSLKDKLSSIIKTSLFDKLKIDFGIDGKELQALSVDSGVKERCFKVREVYESEMAKLESYNDLINHMKDFLISSFNNKYVSLNELIYNHKATDINAFILKLKLADLLNDMRLLNDSLSIYNELSNDLNKLYYSDRSKFETEITNIPTDLNGYLFEQSFGSTSIKSSFDREKINLFKLKSLIFVNQSSLLQLLANYANSISLSSISISSIYQKLLYFLNDLSNIFGDKLNEWIFVVIDNYLKLPICNKLMNENMKSIDGEQYNQLSEILEFQGELKLTQRSKLAKIANSHGYNINGINEILEEISLDDDKTYQEISQLSYKPLLEILLNRETYYMHFEKSTELIIHDFVNSGRTKTIDILSIDLALLNYQIGNYQESLNILQDSYDFFINNSWNFMGGILLEIYLNCIEKLDKSENSLISLTCLRLFSNLVNSKNGKFGINNYKLIKPKVKITRLFKKIEEYSSKLNESIDFPLDKIFKVDIMPFIQSDESTNADKYFVQIKLTNNYGIDFSFMEIQLILENSEGILYFNVENATISNKVDNTIKLYSNNFKFGSFNPSHITVRINKNLRFTKRFNAEHGIDSTADDTVIQYNNETILKDSFLNDSESRDIVVGHNKWTSDMFFYPGLTKFSCEFCTPIDIDLESTEVILRIKNGNNNVQDMKIDIISNTNGLKINKELLKDRLKVKSLSSNESIDIKIPYSYYSDNKIISLKTDIAYSSNGEDFSHSIIDQVDTTLTISVSVQDIFKSQYIFSKFQVGTSNPKLPIRIISNDLTTINENYTIISPKNSPSPITFGDQPASYFYKIIPKSDYMIKSLDSLDLKVQYSDLKNECCAIIQSFLLDRLHDLQLRKYWYLIKTLLFKEIIFDLNNYAINQEVKIINNCEIELLIERTLLKHVQEKEDKKKLIGLFKDVLFENELKFEVTPNFENRQLLITVPIPVLNILQIIEFEFERKPQYLVGEPILMNLNIESITKWSNNKVKAGSEDEIEILAESSPSKPVSLFSQKENFQLTIQTDDNWLISGFRKESFQIDYDSNENKNSFEVVLIPLTVGRLLLPKINVRTLENLENDFSMDINFKNGLETLLVVPDVNSITFSF</sequence>
<evidence type="ECO:0000259" key="4">
    <source>
        <dbReference type="Pfam" id="PF12584"/>
    </source>
</evidence>
<keyword evidence="11" id="KW-1185">Reference proteome</keyword>
<feature type="domain" description="TRAPPC10/Trs130 N-terminal" evidence="5">
    <location>
        <begin position="12"/>
        <end position="315"/>
    </location>
</feature>
<evidence type="ECO:0000256" key="3">
    <source>
        <dbReference type="ARBA" id="ARBA00023034"/>
    </source>
</evidence>
<reference evidence="10 11" key="1">
    <citation type="submission" date="2015-11" db="EMBL/GenBank/DDBJ databases">
        <title>The genome of Debaryomyces fabryi.</title>
        <authorList>
            <person name="Tafer H."/>
            <person name="Lopandic K."/>
        </authorList>
    </citation>
    <scope>NUCLEOTIDE SEQUENCE [LARGE SCALE GENOMIC DNA]</scope>
    <source>
        <strain evidence="10 11">CBS 789</strain>
    </source>
</reference>
<evidence type="ECO:0000259" key="9">
    <source>
        <dbReference type="Pfam" id="PF24967"/>
    </source>
</evidence>
<feature type="domain" description="Trs130 NTS" evidence="9">
    <location>
        <begin position="329"/>
        <end position="534"/>
    </location>
</feature>
<dbReference type="RefSeq" id="XP_015464676.1">
    <property type="nucleotide sequence ID" value="XM_015614492.1"/>
</dbReference>
<dbReference type="GO" id="GO:0006891">
    <property type="term" value="P:intra-Golgi vesicle-mediated transport"/>
    <property type="evidence" value="ECO:0007669"/>
    <property type="project" value="TreeGrafter"/>
</dbReference>
<dbReference type="GO" id="GO:0005829">
    <property type="term" value="C:cytosol"/>
    <property type="evidence" value="ECO:0007669"/>
    <property type="project" value="GOC"/>
</dbReference>
<evidence type="ECO:0000259" key="5">
    <source>
        <dbReference type="Pfam" id="PF23036"/>
    </source>
</evidence>
<accession>A0A0V1PQP9</accession>
<evidence type="ECO:0000256" key="1">
    <source>
        <dbReference type="ARBA" id="ARBA00004555"/>
    </source>
</evidence>
<comment type="caution">
    <text evidence="10">The sequence shown here is derived from an EMBL/GenBank/DDBJ whole genome shotgun (WGS) entry which is preliminary data.</text>
</comment>
<name>A0A0V1PQP9_9ASCO</name>
<organism evidence="10 11">
    <name type="scientific">Debaryomyces fabryi</name>
    <dbReference type="NCBI Taxonomy" id="58627"/>
    <lineage>
        <taxon>Eukaryota</taxon>
        <taxon>Fungi</taxon>
        <taxon>Dikarya</taxon>
        <taxon>Ascomycota</taxon>
        <taxon>Saccharomycotina</taxon>
        <taxon>Pichiomycetes</taxon>
        <taxon>Debaryomycetaceae</taxon>
        <taxon>Debaryomyces</taxon>
    </lineage>
</organism>
<dbReference type="InterPro" id="IPR022233">
    <property type="entry name" value="TRAPPC10/Trs130_C"/>
</dbReference>
<feature type="domain" description="TRAPPC10/Trs130 C-terminal" evidence="4">
    <location>
        <begin position="1056"/>
        <end position="1185"/>
    </location>
</feature>
<dbReference type="Pfam" id="PF23036">
    <property type="entry name" value="TRAPPC10_1st"/>
    <property type="match status" value="1"/>
</dbReference>
<dbReference type="InterPro" id="IPR056913">
    <property type="entry name" value="TRAPPC10/Trs130_N"/>
</dbReference>
<gene>
    <name evidence="10" type="ORF">AC631_05663</name>
</gene>
<proteinExistence type="predicted"/>
<dbReference type="Pfam" id="PF24967">
    <property type="entry name" value="NTS_TR130"/>
    <property type="match status" value="1"/>
</dbReference>